<accession>A0A3B0RIJ4</accession>
<gene>
    <name evidence="1" type="ORF">MNBD_ALPHA04-1987</name>
</gene>
<organism evidence="1">
    <name type="scientific">hydrothermal vent metagenome</name>
    <dbReference type="NCBI Taxonomy" id="652676"/>
    <lineage>
        <taxon>unclassified sequences</taxon>
        <taxon>metagenomes</taxon>
        <taxon>ecological metagenomes</taxon>
    </lineage>
</organism>
<sequence>HMVYLSGVTDHHVEDDAMVDHIVKLVEAKAAEIEGECEAAGAMG</sequence>
<dbReference type="AlphaFoldDB" id="A0A3B0RIJ4"/>
<evidence type="ECO:0000313" key="1">
    <source>
        <dbReference type="EMBL" id="VAV91642.1"/>
    </source>
</evidence>
<name>A0A3B0RIJ4_9ZZZZ</name>
<dbReference type="GO" id="GO:0141197">
    <property type="term" value="F:4-hydroxy-3-methylbut-2-enyl-diphosphate synthase activity (flavodoxin)"/>
    <property type="evidence" value="ECO:0007669"/>
    <property type="project" value="UniProtKB-EC"/>
</dbReference>
<dbReference type="EC" id="1.17.7.3" evidence="1"/>
<proteinExistence type="predicted"/>
<protein>
    <submittedName>
        <fullName evidence="1">(E)-4-hydroxy-3-methylbut-2-enyl-diphosphate synthase (Flavodoxin)</fullName>
        <ecNumber evidence="1">1.17.7.3</ecNumber>
    </submittedName>
</protein>
<keyword evidence="1" id="KW-0560">Oxidoreductase</keyword>
<dbReference type="EMBL" id="UOEF01000127">
    <property type="protein sequence ID" value="VAV91642.1"/>
    <property type="molecule type" value="Genomic_DNA"/>
</dbReference>
<feature type="non-terminal residue" evidence="1">
    <location>
        <position position="1"/>
    </location>
</feature>
<reference evidence="1" key="1">
    <citation type="submission" date="2018-06" db="EMBL/GenBank/DDBJ databases">
        <authorList>
            <person name="Zhirakovskaya E."/>
        </authorList>
    </citation>
    <scope>NUCLEOTIDE SEQUENCE</scope>
</reference>